<dbReference type="EMBL" id="CP000553">
    <property type="protein sequence ID" value="ABM75894.1"/>
    <property type="molecule type" value="Genomic_DNA"/>
</dbReference>
<sequence length="124" mass="14723">MRNELANHDCFMKRTLLLVISLILFPPLNADTFDEIEAKKECDKWVHEGGTYLTWKKDWKQVDGGMQRKWKIKRVSKRVCQMDQLSNQFIGLEYQVRNGKVLSKSEIIGKRHQLIIKRTFLFKP</sequence>
<accession>A2C334</accession>
<reference evidence="3" key="1">
    <citation type="journal article" date="2007" name="PLoS Genet.">
        <title>Patterns and implications of gene gain and loss in the evolution of Prochlorococcus.</title>
        <authorList>
            <person name="Kettler G.C."/>
            <person name="Martiny A.C."/>
            <person name="Huang K."/>
            <person name="Zucker J."/>
            <person name="Coleman M.L."/>
            <person name="Rodrigue S."/>
            <person name="Chen F."/>
            <person name="Lapidus A."/>
            <person name="Ferriera S."/>
            <person name="Johnson J."/>
            <person name="Steglich C."/>
            <person name="Church G.M."/>
            <person name="Richardson P."/>
            <person name="Chisholm S.W."/>
        </authorList>
    </citation>
    <scope>NUCLEOTIDE SEQUENCE [LARGE SCALE GENOMIC DNA]</scope>
    <source>
        <strain evidence="3">NATL1A</strain>
    </source>
</reference>
<proteinExistence type="predicted"/>
<feature type="signal peptide" evidence="1">
    <location>
        <begin position="1"/>
        <end position="30"/>
    </location>
</feature>
<organism evidence="2 3">
    <name type="scientific">Prochlorococcus marinus (strain NATL1A)</name>
    <dbReference type="NCBI Taxonomy" id="167555"/>
    <lineage>
        <taxon>Bacteria</taxon>
        <taxon>Bacillati</taxon>
        <taxon>Cyanobacteriota</taxon>
        <taxon>Cyanophyceae</taxon>
        <taxon>Synechococcales</taxon>
        <taxon>Prochlorococcaceae</taxon>
        <taxon>Prochlorococcus</taxon>
    </lineage>
</organism>
<dbReference type="HOGENOM" id="CLU_2131251_0_0_3"/>
<evidence type="ECO:0000256" key="1">
    <source>
        <dbReference type="SAM" id="SignalP"/>
    </source>
</evidence>
<evidence type="ECO:0000313" key="3">
    <source>
        <dbReference type="Proteomes" id="UP000002592"/>
    </source>
</evidence>
<feature type="chain" id="PRO_5002642918" evidence="1">
    <location>
        <begin position="31"/>
        <end position="124"/>
    </location>
</feature>
<dbReference type="Proteomes" id="UP000002592">
    <property type="component" value="Chromosome"/>
</dbReference>
<protein>
    <submittedName>
        <fullName evidence="2">Uncharacterized protein</fullName>
    </submittedName>
</protein>
<name>A2C334_PROM1</name>
<gene>
    <name evidence="2" type="ordered locus">NATL1_13361</name>
</gene>
<dbReference type="AlphaFoldDB" id="A2C334"/>
<evidence type="ECO:0000313" key="2">
    <source>
        <dbReference type="EMBL" id="ABM75894.1"/>
    </source>
</evidence>
<dbReference type="eggNOG" id="ENOG5032263">
    <property type="taxonomic scope" value="Bacteria"/>
</dbReference>
<keyword evidence="1" id="KW-0732">Signal</keyword>
<dbReference type="KEGG" id="pme:NATL1_13361"/>